<dbReference type="AlphaFoldDB" id="A0A917X7U3"/>
<evidence type="ECO:0000313" key="4">
    <source>
        <dbReference type="Proteomes" id="UP000642070"/>
    </source>
</evidence>
<reference evidence="3" key="1">
    <citation type="journal article" date="2014" name="Int. J. Syst. Evol. Microbiol.">
        <title>Complete genome sequence of Corynebacterium casei LMG S-19264T (=DSM 44701T), isolated from a smear-ripened cheese.</title>
        <authorList>
            <consortium name="US DOE Joint Genome Institute (JGI-PGF)"/>
            <person name="Walter F."/>
            <person name="Albersmeier A."/>
            <person name="Kalinowski J."/>
            <person name="Ruckert C."/>
        </authorList>
    </citation>
    <scope>NUCLEOTIDE SEQUENCE</scope>
    <source>
        <strain evidence="3">JCM 19831</strain>
    </source>
</reference>
<feature type="transmembrane region" description="Helical" evidence="2">
    <location>
        <begin position="82"/>
        <end position="102"/>
    </location>
</feature>
<keyword evidence="4" id="KW-1185">Reference proteome</keyword>
<comment type="caution">
    <text evidence="3">The sequence shown here is derived from an EMBL/GenBank/DDBJ whole genome shotgun (WGS) entry which is preliminary data.</text>
</comment>
<feature type="compositionally biased region" description="Gly residues" evidence="1">
    <location>
        <begin position="272"/>
        <end position="281"/>
    </location>
</feature>
<sequence length="281" mass="29762">MSIAPIEPFGQAPSAEAPARPRARIGLEVLLALAAGAVVAVIGAPVGVLWAWVAPEVELVQTDYGPYPLQPEPEGYWADDGWFIMIAIVVGALVAVAAWLVFRRQRGPIMLAGLVVGSAGASVLAAWLGNKIGYAHYLDLVEHAPRGTHIFRPVKLRTGTSSLAFGFIPWVRGTMLVQALAAAAVYTALAGFHVSPTLRYDNMPAEYFDPVPPTDQPPAWEQPPAAQSQAWDQPSTVQPPAWEQPPAGPQPAVQPPPAGEPAQERRDERSVGAGGDGQVGQ</sequence>
<proteinExistence type="predicted"/>
<feature type="region of interest" description="Disordered" evidence="1">
    <location>
        <begin position="207"/>
        <end position="281"/>
    </location>
</feature>
<dbReference type="Pfam" id="PF10821">
    <property type="entry name" value="DUF2567"/>
    <property type="match status" value="1"/>
</dbReference>
<feature type="compositionally biased region" description="Pro residues" evidence="1">
    <location>
        <begin position="242"/>
        <end position="259"/>
    </location>
</feature>
<organism evidence="3 4">
    <name type="scientific">Dactylosporangium sucinum</name>
    <dbReference type="NCBI Taxonomy" id="1424081"/>
    <lineage>
        <taxon>Bacteria</taxon>
        <taxon>Bacillati</taxon>
        <taxon>Actinomycetota</taxon>
        <taxon>Actinomycetes</taxon>
        <taxon>Micromonosporales</taxon>
        <taxon>Micromonosporaceae</taxon>
        <taxon>Dactylosporangium</taxon>
    </lineage>
</organism>
<dbReference type="InterPro" id="IPR021213">
    <property type="entry name" value="DUF2567"/>
</dbReference>
<dbReference type="EMBL" id="BMPI01000108">
    <property type="protein sequence ID" value="GGM86840.1"/>
    <property type="molecule type" value="Genomic_DNA"/>
</dbReference>
<evidence type="ECO:0000256" key="1">
    <source>
        <dbReference type="SAM" id="MobiDB-lite"/>
    </source>
</evidence>
<accession>A0A917X7U3</accession>
<protein>
    <recommendedName>
        <fullName evidence="5">DUF2567 domain-containing protein</fullName>
    </recommendedName>
</protein>
<dbReference type="RefSeq" id="WP_190257729.1">
    <property type="nucleotide sequence ID" value="NZ_BMPI01000108.1"/>
</dbReference>
<keyword evidence="2" id="KW-1133">Transmembrane helix</keyword>
<name>A0A917X7U3_9ACTN</name>
<gene>
    <name evidence="3" type="ORF">GCM10007977_105930</name>
</gene>
<feature type="transmembrane region" description="Helical" evidence="2">
    <location>
        <begin position="29"/>
        <end position="53"/>
    </location>
</feature>
<evidence type="ECO:0000313" key="3">
    <source>
        <dbReference type="EMBL" id="GGM86840.1"/>
    </source>
</evidence>
<evidence type="ECO:0000256" key="2">
    <source>
        <dbReference type="SAM" id="Phobius"/>
    </source>
</evidence>
<feature type="transmembrane region" description="Helical" evidence="2">
    <location>
        <begin position="109"/>
        <end position="128"/>
    </location>
</feature>
<dbReference type="Proteomes" id="UP000642070">
    <property type="component" value="Unassembled WGS sequence"/>
</dbReference>
<keyword evidence="2" id="KW-0812">Transmembrane</keyword>
<reference evidence="3" key="2">
    <citation type="submission" date="2020-09" db="EMBL/GenBank/DDBJ databases">
        <authorList>
            <person name="Sun Q."/>
            <person name="Ohkuma M."/>
        </authorList>
    </citation>
    <scope>NUCLEOTIDE SEQUENCE</scope>
    <source>
        <strain evidence="3">JCM 19831</strain>
    </source>
</reference>
<keyword evidence="2" id="KW-0472">Membrane</keyword>
<feature type="compositionally biased region" description="Low complexity" evidence="1">
    <location>
        <begin position="217"/>
        <end position="230"/>
    </location>
</feature>
<evidence type="ECO:0008006" key="5">
    <source>
        <dbReference type="Google" id="ProtNLM"/>
    </source>
</evidence>
<feature type="transmembrane region" description="Helical" evidence="2">
    <location>
        <begin position="175"/>
        <end position="194"/>
    </location>
</feature>